<evidence type="ECO:0000313" key="2">
    <source>
        <dbReference type="Proteomes" id="UP000003136"/>
    </source>
</evidence>
<reference evidence="1 2" key="1">
    <citation type="submission" date="2008-11" db="EMBL/GenBank/DDBJ databases">
        <title>Draft genome sequence of Bacteroides pectinophilus (ATCC 43243).</title>
        <authorList>
            <person name="Sudarsanam P."/>
            <person name="Ley R."/>
            <person name="Guruge J."/>
            <person name="Turnbaugh P.J."/>
            <person name="Mahowald M."/>
            <person name="Liep D."/>
            <person name="Gordon J."/>
        </authorList>
    </citation>
    <scope>NUCLEOTIDE SEQUENCE [LARGE SCALE GENOMIC DNA]</scope>
    <source>
        <strain evidence="1 2">ATCC 43243</strain>
    </source>
</reference>
<sequence>MAAFNFMIELEITNNDLVCITKIPVNKPYCGHNDKIYHQGRMCLINEKQGVILSFKQKAFIGG</sequence>
<gene>
    <name evidence="1" type="ORF">BACPEC_03057</name>
</gene>
<comment type="caution">
    <text evidence="1">The sequence shown here is derived from an EMBL/GenBank/DDBJ whole genome shotgun (WGS) entry which is preliminary data.</text>
</comment>
<protein>
    <submittedName>
        <fullName evidence="1">Uncharacterized protein</fullName>
    </submittedName>
</protein>
<dbReference type="AlphaFoldDB" id="B7AWF7"/>
<dbReference type="STRING" id="483218.BACPEC_03057"/>
<reference evidence="1 2" key="2">
    <citation type="submission" date="2008-11" db="EMBL/GenBank/DDBJ databases">
        <authorList>
            <person name="Fulton L."/>
            <person name="Clifton S."/>
            <person name="Fulton B."/>
            <person name="Xu J."/>
            <person name="Minx P."/>
            <person name="Pepin K.H."/>
            <person name="Johnson M."/>
            <person name="Bhonagiri V."/>
            <person name="Nash W.E."/>
            <person name="Mardis E.R."/>
            <person name="Wilson R.K."/>
        </authorList>
    </citation>
    <scope>NUCLEOTIDE SEQUENCE [LARGE SCALE GENOMIC DNA]</scope>
    <source>
        <strain evidence="1 2">ATCC 43243</strain>
    </source>
</reference>
<organism evidence="1 2">
    <name type="scientific">[Bacteroides] pectinophilus ATCC 43243</name>
    <dbReference type="NCBI Taxonomy" id="483218"/>
    <lineage>
        <taxon>Bacteria</taxon>
        <taxon>Bacillati</taxon>
        <taxon>Bacillota</taxon>
        <taxon>Clostridia</taxon>
        <taxon>Eubacteriales</taxon>
    </lineage>
</organism>
<name>B7AWF7_9FIRM</name>
<keyword evidence="2" id="KW-1185">Reference proteome</keyword>
<proteinExistence type="predicted"/>
<accession>B7AWF7</accession>
<dbReference type="Proteomes" id="UP000003136">
    <property type="component" value="Unassembled WGS sequence"/>
</dbReference>
<dbReference type="HOGENOM" id="CLU_2876512_0_0_9"/>
<dbReference type="EMBL" id="ABVQ01000037">
    <property type="protein sequence ID" value="EEC56548.1"/>
    <property type="molecule type" value="Genomic_DNA"/>
</dbReference>
<evidence type="ECO:0000313" key="1">
    <source>
        <dbReference type="EMBL" id="EEC56548.1"/>
    </source>
</evidence>